<keyword evidence="2" id="KW-0812">Transmembrane</keyword>
<evidence type="ECO:0000313" key="4">
    <source>
        <dbReference type="Proteomes" id="UP000799778"/>
    </source>
</evidence>
<feature type="transmembrane region" description="Helical" evidence="2">
    <location>
        <begin position="20"/>
        <end position="40"/>
    </location>
</feature>
<feature type="region of interest" description="Disordered" evidence="1">
    <location>
        <begin position="63"/>
        <end position="87"/>
    </location>
</feature>
<protein>
    <submittedName>
        <fullName evidence="3">Uncharacterized protein</fullName>
    </submittedName>
</protein>
<dbReference type="RefSeq" id="XP_033383645.1">
    <property type="nucleotide sequence ID" value="XM_033531898.1"/>
</dbReference>
<dbReference type="Proteomes" id="UP000799778">
    <property type="component" value="Unassembled WGS sequence"/>
</dbReference>
<dbReference type="GeneID" id="54289295"/>
<gene>
    <name evidence="3" type="ORF">BU24DRAFT_461558</name>
</gene>
<keyword evidence="4" id="KW-1185">Reference proteome</keyword>
<evidence type="ECO:0000256" key="1">
    <source>
        <dbReference type="SAM" id="MobiDB-lite"/>
    </source>
</evidence>
<sequence length="203" mass="21343">MEGNTFNEPARIEIPGEVPALLAAIMPLAFVFLVIGILWWHYSRKNRWEAAVKKQIEEARSAVRKSSGYDEEKSLEAGGKPELDGGGKGAVPVGCCELEQPGLREVDGREVFEVGGLEGVGTEIGGAEVHEMGGGQGVAGEVDGVGKDGVVGMVDGKAEGEVCGKDDGDVGEVVRCELEGCGVPELDDNVRDSEVRSKEQTCG</sequence>
<evidence type="ECO:0000313" key="3">
    <source>
        <dbReference type="EMBL" id="KAF2015306.1"/>
    </source>
</evidence>
<organism evidence="3 4">
    <name type="scientific">Aaosphaeria arxii CBS 175.79</name>
    <dbReference type="NCBI Taxonomy" id="1450172"/>
    <lineage>
        <taxon>Eukaryota</taxon>
        <taxon>Fungi</taxon>
        <taxon>Dikarya</taxon>
        <taxon>Ascomycota</taxon>
        <taxon>Pezizomycotina</taxon>
        <taxon>Dothideomycetes</taxon>
        <taxon>Pleosporomycetidae</taxon>
        <taxon>Pleosporales</taxon>
        <taxon>Pleosporales incertae sedis</taxon>
        <taxon>Aaosphaeria</taxon>
    </lineage>
</organism>
<dbReference type="AlphaFoldDB" id="A0A6A5XQY2"/>
<evidence type="ECO:0000256" key="2">
    <source>
        <dbReference type="SAM" id="Phobius"/>
    </source>
</evidence>
<accession>A0A6A5XQY2</accession>
<name>A0A6A5XQY2_9PLEO</name>
<feature type="compositionally biased region" description="Basic and acidic residues" evidence="1">
    <location>
        <begin position="63"/>
        <end position="85"/>
    </location>
</feature>
<keyword evidence="2" id="KW-0472">Membrane</keyword>
<reference evidence="3" key="1">
    <citation type="journal article" date="2020" name="Stud. Mycol.">
        <title>101 Dothideomycetes genomes: a test case for predicting lifestyles and emergence of pathogens.</title>
        <authorList>
            <person name="Haridas S."/>
            <person name="Albert R."/>
            <person name="Binder M."/>
            <person name="Bloem J."/>
            <person name="Labutti K."/>
            <person name="Salamov A."/>
            <person name="Andreopoulos B."/>
            <person name="Baker S."/>
            <person name="Barry K."/>
            <person name="Bills G."/>
            <person name="Bluhm B."/>
            <person name="Cannon C."/>
            <person name="Castanera R."/>
            <person name="Culley D."/>
            <person name="Daum C."/>
            <person name="Ezra D."/>
            <person name="Gonzalez J."/>
            <person name="Henrissat B."/>
            <person name="Kuo A."/>
            <person name="Liang C."/>
            <person name="Lipzen A."/>
            <person name="Lutzoni F."/>
            <person name="Magnuson J."/>
            <person name="Mondo S."/>
            <person name="Nolan M."/>
            <person name="Ohm R."/>
            <person name="Pangilinan J."/>
            <person name="Park H.-J."/>
            <person name="Ramirez L."/>
            <person name="Alfaro M."/>
            <person name="Sun H."/>
            <person name="Tritt A."/>
            <person name="Yoshinaga Y."/>
            <person name="Zwiers L.-H."/>
            <person name="Turgeon B."/>
            <person name="Goodwin S."/>
            <person name="Spatafora J."/>
            <person name="Crous P."/>
            <person name="Grigoriev I."/>
        </authorList>
    </citation>
    <scope>NUCLEOTIDE SEQUENCE</scope>
    <source>
        <strain evidence="3">CBS 175.79</strain>
    </source>
</reference>
<proteinExistence type="predicted"/>
<keyword evidence="2" id="KW-1133">Transmembrane helix</keyword>
<dbReference type="EMBL" id="ML978069">
    <property type="protein sequence ID" value="KAF2015306.1"/>
    <property type="molecule type" value="Genomic_DNA"/>
</dbReference>